<keyword evidence="1" id="KW-1185">Reference proteome</keyword>
<evidence type="ECO:0000313" key="1">
    <source>
        <dbReference type="Proteomes" id="UP000790787"/>
    </source>
</evidence>
<evidence type="ECO:0000313" key="2">
    <source>
        <dbReference type="RefSeq" id="XP_075084966.1"/>
    </source>
</evidence>
<protein>
    <submittedName>
        <fullName evidence="2">Uncharacterized protein LOC142168208</fullName>
    </submittedName>
</protein>
<proteinExistence type="predicted"/>
<reference evidence="2" key="2">
    <citation type="submission" date="2025-08" db="UniProtKB">
        <authorList>
            <consortium name="RefSeq"/>
        </authorList>
    </citation>
    <scope>IDENTIFICATION</scope>
    <source>
        <tissue evidence="2">Leaf</tissue>
    </source>
</reference>
<dbReference type="RefSeq" id="XP_075084966.1">
    <property type="nucleotide sequence ID" value="XM_075228865.1"/>
</dbReference>
<sequence length="633" mass="72488">MEDLMKAFINKTDETFETQGTTIRNLERQMGQITNLLSERPPGTLPSDTEKNPKEIIKVVSLRSGKTLADPVVKARPEVVSKQTETPVEKKSEEKKGQSSGVQKEIKESRHMAALPFPQNMRREKLDKYFTRFLEMLKQLYVNIPFTEVLTQMPAYAKFLKEILSSKRKLEETTLVKLNAHCSAILQNKIPPKKLEDELGVIKLIPVSLQLADQTTILPEGIIEYILVRVDTYLFPVDFIVVDMEVNKEVPLVLGRPFLCTGRAILDICEGQLMLRVGNKKVVFQMKRMMKYPSDKVSAYSCFKLDVVGELAEKYKTVEDEDPEIKKEAEALETEDQVLDEEELKEEASKPNVKLKVLPTHLKYAFLETNNFPMIISADLTGYNQIPIAPEDVEKTTFTCPSEMFMYDFTLFGDEFEDFLMNLKLVLKHCKAAHLVLNWEKCHFMVKEGIFLCHKLTTHGLKVDRAKVDVKSRLPPPTFVKSIRSFLGHAGFYRRFIKTFSSITKPLTALLAKDIKFVFNMECLRAFELIKEKLVSAPIMVTPDWSQPFEIICDASDVVVGAVLGQRKDKMFRPIYYASRTLNDDQVSYATTEKEFFAVVFTFDKFRSYLVGSKVIVHTDHSALKYLLSKKKS</sequence>
<name>A0AC58SJ13_TOBAC</name>
<organism evidence="1 2">
    <name type="scientific">Nicotiana tabacum</name>
    <name type="common">Common tobacco</name>
    <dbReference type="NCBI Taxonomy" id="4097"/>
    <lineage>
        <taxon>Eukaryota</taxon>
        <taxon>Viridiplantae</taxon>
        <taxon>Streptophyta</taxon>
        <taxon>Embryophyta</taxon>
        <taxon>Tracheophyta</taxon>
        <taxon>Spermatophyta</taxon>
        <taxon>Magnoliopsida</taxon>
        <taxon>eudicotyledons</taxon>
        <taxon>Gunneridae</taxon>
        <taxon>Pentapetalae</taxon>
        <taxon>asterids</taxon>
        <taxon>lamiids</taxon>
        <taxon>Solanales</taxon>
        <taxon>Solanaceae</taxon>
        <taxon>Nicotianoideae</taxon>
        <taxon>Nicotianeae</taxon>
        <taxon>Nicotiana</taxon>
    </lineage>
</organism>
<dbReference type="Proteomes" id="UP000790787">
    <property type="component" value="Chromosome 13"/>
</dbReference>
<reference evidence="1" key="1">
    <citation type="journal article" date="2014" name="Nat. Commun.">
        <title>The tobacco genome sequence and its comparison with those of tomato and potato.</title>
        <authorList>
            <person name="Sierro N."/>
            <person name="Battey J.N."/>
            <person name="Ouadi S."/>
            <person name="Bakaher N."/>
            <person name="Bovet L."/>
            <person name="Willig A."/>
            <person name="Goepfert S."/>
            <person name="Peitsch M.C."/>
            <person name="Ivanov N.V."/>
        </authorList>
    </citation>
    <scope>NUCLEOTIDE SEQUENCE [LARGE SCALE GENOMIC DNA]</scope>
</reference>
<accession>A0AC58SJ13</accession>
<gene>
    <name evidence="2" type="primary">LOC142168208</name>
</gene>